<name>A0A178WB35_ARATH</name>
<dbReference type="GO" id="GO:0061630">
    <property type="term" value="F:ubiquitin protein ligase activity"/>
    <property type="evidence" value="ECO:0007669"/>
    <property type="project" value="UniProtKB-EC"/>
</dbReference>
<reference evidence="17" key="1">
    <citation type="journal article" date="2016" name="Proc. Natl. Acad. Sci. U.S.A.">
        <title>Chromosome-level assembly of Arabidopsis thaliana Ler reveals the extent of translocation and inversion polymorphisms.</title>
        <authorList>
            <person name="Zapata L."/>
            <person name="Ding J."/>
            <person name="Willing E.M."/>
            <person name="Hartwig B."/>
            <person name="Bezdan D."/>
            <person name="Jiao W.B."/>
            <person name="Patel V."/>
            <person name="Velikkakam James G."/>
            <person name="Koornneef M."/>
            <person name="Ossowski S."/>
            <person name="Schneeberger K."/>
        </authorList>
    </citation>
    <scope>NUCLEOTIDE SEQUENCE [LARGE SCALE GENOMIC DNA]</scope>
    <source>
        <strain evidence="17">cv. Landsberg erecta</strain>
    </source>
</reference>
<keyword evidence="9" id="KW-0862">Zinc</keyword>
<dbReference type="EMBL" id="LUHQ01000001">
    <property type="protein sequence ID" value="OAP15314.1"/>
    <property type="molecule type" value="Genomic_DNA"/>
</dbReference>
<evidence type="ECO:0000259" key="13">
    <source>
        <dbReference type="PROSITE" id="PS50089"/>
    </source>
</evidence>
<dbReference type="AlphaFoldDB" id="A0A178WB35"/>
<dbReference type="InterPro" id="IPR001841">
    <property type="entry name" value="Znf_RING"/>
</dbReference>
<feature type="region of interest" description="Disordered" evidence="12">
    <location>
        <begin position="1"/>
        <end position="30"/>
    </location>
</feature>
<feature type="domain" description="SIAH-type" evidence="14">
    <location>
        <begin position="102"/>
        <end position="162"/>
    </location>
</feature>
<dbReference type="EMBL" id="CACRSJ010000104">
    <property type="protein sequence ID" value="VYS50205.1"/>
    <property type="molecule type" value="Genomic_DNA"/>
</dbReference>
<keyword evidence="6" id="KW-0479">Metal-binding</keyword>
<dbReference type="CDD" id="cd16571">
    <property type="entry name" value="RING-HC_SIAHs"/>
    <property type="match status" value="1"/>
</dbReference>
<evidence type="ECO:0000313" key="18">
    <source>
        <dbReference type="Proteomes" id="UP000426265"/>
    </source>
</evidence>
<keyword evidence="5" id="KW-0808">Transferase</keyword>
<dbReference type="GO" id="GO:0016567">
    <property type="term" value="P:protein ubiquitination"/>
    <property type="evidence" value="ECO:0007669"/>
    <property type="project" value="UniProtKB-UniPathway"/>
</dbReference>
<dbReference type="Proteomes" id="UP000078284">
    <property type="component" value="Chromosome 1"/>
</dbReference>
<evidence type="ECO:0000256" key="12">
    <source>
        <dbReference type="SAM" id="MobiDB-lite"/>
    </source>
</evidence>
<gene>
    <name evidence="15" type="ordered locus">AXX17_At1g60380</name>
    <name evidence="16" type="ORF">AN1_LOCUS5675</name>
</gene>
<evidence type="ECO:0000256" key="8">
    <source>
        <dbReference type="ARBA" id="ARBA00022786"/>
    </source>
</evidence>
<evidence type="ECO:0000256" key="11">
    <source>
        <dbReference type="PROSITE-ProRule" id="PRU00455"/>
    </source>
</evidence>
<dbReference type="Pfam" id="PF21362">
    <property type="entry name" value="Sina_RING"/>
    <property type="match status" value="1"/>
</dbReference>
<accession>A0A178WB35</accession>
<evidence type="ECO:0000256" key="2">
    <source>
        <dbReference type="ARBA" id="ARBA00004906"/>
    </source>
</evidence>
<proteinExistence type="inferred from homology"/>
<comment type="pathway">
    <text evidence="2">Protein modification; protein ubiquitination.</text>
</comment>
<dbReference type="GO" id="GO:0008270">
    <property type="term" value="F:zinc ion binding"/>
    <property type="evidence" value="ECO:0007669"/>
    <property type="project" value="UniProtKB-KW"/>
</dbReference>
<dbReference type="SUPFAM" id="SSF49599">
    <property type="entry name" value="TRAF domain-like"/>
    <property type="match status" value="1"/>
</dbReference>
<dbReference type="PROSITE" id="PS51081">
    <property type="entry name" value="ZF_SIAH"/>
    <property type="match status" value="1"/>
</dbReference>
<dbReference type="SUPFAM" id="SSF57850">
    <property type="entry name" value="RING/U-box"/>
    <property type="match status" value="1"/>
</dbReference>
<evidence type="ECO:0000256" key="1">
    <source>
        <dbReference type="ARBA" id="ARBA00000900"/>
    </source>
</evidence>
<dbReference type="UniPathway" id="UPA00143"/>
<evidence type="ECO:0000256" key="7">
    <source>
        <dbReference type="ARBA" id="ARBA00022771"/>
    </source>
</evidence>
<dbReference type="EC" id="2.3.2.27" evidence="4"/>
<feature type="domain" description="RING-type" evidence="13">
    <location>
        <begin position="49"/>
        <end position="85"/>
    </location>
</feature>
<evidence type="ECO:0000256" key="5">
    <source>
        <dbReference type="ARBA" id="ARBA00022679"/>
    </source>
</evidence>
<dbReference type="InterPro" id="IPR044286">
    <property type="entry name" value="SINL_plant"/>
</dbReference>
<evidence type="ECO:0000259" key="14">
    <source>
        <dbReference type="PROSITE" id="PS51081"/>
    </source>
</evidence>
<dbReference type="Pfam" id="PF21361">
    <property type="entry name" value="Sina_ZnF"/>
    <property type="match status" value="1"/>
</dbReference>
<protein>
    <recommendedName>
        <fullName evidence="4">RING-type E3 ubiquitin transferase</fullName>
        <ecNumber evidence="4">2.3.2.27</ecNumber>
    </recommendedName>
</protein>
<evidence type="ECO:0000313" key="17">
    <source>
        <dbReference type="Proteomes" id="UP000078284"/>
    </source>
</evidence>
<evidence type="ECO:0000256" key="6">
    <source>
        <dbReference type="ARBA" id="ARBA00022723"/>
    </source>
</evidence>
<dbReference type="InterPro" id="IPR013083">
    <property type="entry name" value="Znf_RING/FYVE/PHD"/>
</dbReference>
<dbReference type="PROSITE" id="PS50089">
    <property type="entry name" value="ZF_RING_2"/>
    <property type="match status" value="1"/>
</dbReference>
<reference evidence="16 18" key="3">
    <citation type="submission" date="2019-11" db="EMBL/GenBank/DDBJ databases">
        <authorList>
            <person name="Jiao W.-B."/>
            <person name="Schneeberger K."/>
        </authorList>
    </citation>
    <scope>NUCLEOTIDE SEQUENCE [LARGE SCALE GENOMIC DNA]</scope>
    <source>
        <strain evidence="18">cv. An-1</strain>
    </source>
</reference>
<keyword evidence="7 11" id="KW-0863">Zinc-finger</keyword>
<organism evidence="15 17">
    <name type="scientific">Arabidopsis thaliana</name>
    <name type="common">Mouse-ear cress</name>
    <dbReference type="NCBI Taxonomy" id="3702"/>
    <lineage>
        <taxon>Eukaryota</taxon>
        <taxon>Viridiplantae</taxon>
        <taxon>Streptophyta</taxon>
        <taxon>Embryophyta</taxon>
        <taxon>Tracheophyta</taxon>
        <taxon>Spermatophyta</taxon>
        <taxon>Magnoliopsida</taxon>
        <taxon>eudicotyledons</taxon>
        <taxon>Gunneridae</taxon>
        <taxon>Pentapetalae</taxon>
        <taxon>rosids</taxon>
        <taxon>malvids</taxon>
        <taxon>Brassicales</taxon>
        <taxon>Brassicaceae</taxon>
        <taxon>Camelineae</taxon>
        <taxon>Arabidopsis</taxon>
    </lineage>
</organism>
<dbReference type="InterPro" id="IPR049548">
    <property type="entry name" value="Sina-like_RING"/>
</dbReference>
<reference evidence="15" key="2">
    <citation type="submission" date="2016-03" db="EMBL/GenBank/DDBJ databases">
        <title>Full-length assembly of Arabidopsis thaliana Ler reveals the complement of translocations and inversions.</title>
        <authorList>
            <person name="Zapata L."/>
            <person name="Schneeberger K."/>
            <person name="Ossowski S."/>
        </authorList>
    </citation>
    <scope>NUCLEOTIDE SEQUENCE [LARGE SCALE GENOMIC DNA]</scope>
    <source>
        <tissue evidence="15">Leaf</tissue>
    </source>
</reference>
<dbReference type="Gene3D" id="3.30.40.10">
    <property type="entry name" value="Zinc/RING finger domain, C3HC4 (zinc finger)"/>
    <property type="match status" value="1"/>
</dbReference>
<evidence type="ECO:0000256" key="3">
    <source>
        <dbReference type="ARBA" id="ARBA00009119"/>
    </source>
</evidence>
<dbReference type="PANTHER" id="PTHR46632:SF11">
    <property type="entry name" value="E3 UBIQUITIN-PROTEIN LIGASE SINA-LIKE 1-RELATED"/>
    <property type="match status" value="1"/>
</dbReference>
<evidence type="ECO:0000313" key="16">
    <source>
        <dbReference type="EMBL" id="VYS50205.1"/>
    </source>
</evidence>
<dbReference type="ExpressionAtlas" id="A0A178WB35">
    <property type="expression patterns" value="baseline and differential"/>
</dbReference>
<comment type="similarity">
    <text evidence="3">Belongs to the SINA (Seven in absentia) family.</text>
</comment>
<dbReference type="InterPro" id="IPR013010">
    <property type="entry name" value="Znf_SIAH"/>
</dbReference>
<evidence type="ECO:0000313" key="15">
    <source>
        <dbReference type="EMBL" id="OAP15314.1"/>
    </source>
</evidence>
<keyword evidence="8" id="KW-0833">Ubl conjugation pathway</keyword>
<sequence length="303" mass="34359">MENITNNSERSLDRPKRQRPVSMENVGGTASGSEVARSATLLELDLLDCPICYHKLGAPIYQCDNGHIACSSCCKKVKYKCPYCSLRIGFFRSRILEKIVEAVVVSCPNAKYGCTEKIPYDNESESAHERVCEFTLCYCPEPECKYTGVYTDLYRHYHAEHKTDHSWFKCGEYNNAWLHVTGEKLSFLVLQEYEDGPLVVVQCSMESHGICVTVNCIAPCAPGVGEFSCHLIYRNGSEKITFESKKMNKIQKVSAENHVANYKPIPYYLRGEASNFMSIPYYLLDEASILKMQICIRRSGEEV</sequence>
<dbReference type="Proteomes" id="UP000426265">
    <property type="component" value="Unassembled WGS sequence"/>
</dbReference>
<evidence type="ECO:0000256" key="10">
    <source>
        <dbReference type="ARBA" id="ARBA00024004"/>
    </source>
</evidence>
<comment type="catalytic activity">
    <reaction evidence="1">
        <text>S-ubiquitinyl-[E2 ubiquitin-conjugating enzyme]-L-cysteine + [acceptor protein]-L-lysine = [E2 ubiquitin-conjugating enzyme]-L-cysteine + N(6)-ubiquitinyl-[acceptor protein]-L-lysine.</text>
        <dbReference type="EC" id="2.3.2.27"/>
    </reaction>
</comment>
<dbReference type="PANTHER" id="PTHR46632">
    <property type="entry name" value="E3 UBIQUITIN-PROTEIN LIGASE SINA-LIKE 4"/>
    <property type="match status" value="1"/>
</dbReference>
<evidence type="ECO:0000256" key="4">
    <source>
        <dbReference type="ARBA" id="ARBA00012483"/>
    </source>
</evidence>
<comment type="function">
    <text evidence="10">E3 ubiquitin-protein ligase that mediates ubiquitination and subsequent proteasomal degradation of target proteins. E3 ubiquitin ligases accept ubiquitin from an E2 ubiquitin-conjugating enzyme in the form of a thioester and then directly transfers the ubiquitin to targeted substrates. It probably triggers the ubiquitin-mediated degradation of different substrates.</text>
</comment>
<evidence type="ECO:0000256" key="9">
    <source>
        <dbReference type="ARBA" id="ARBA00022833"/>
    </source>
</evidence>